<comment type="similarity">
    <text evidence="1">Belongs to the NDRG family.</text>
</comment>
<dbReference type="SUPFAM" id="SSF53474">
    <property type="entry name" value="alpha/beta-Hydrolases"/>
    <property type="match status" value="1"/>
</dbReference>
<evidence type="ECO:0008006" key="5">
    <source>
        <dbReference type="Google" id="ProtNLM"/>
    </source>
</evidence>
<proteinExistence type="inferred from homology"/>
<feature type="transmembrane region" description="Helical" evidence="2">
    <location>
        <begin position="181"/>
        <end position="200"/>
    </location>
</feature>
<keyword evidence="2" id="KW-1133">Transmembrane helix</keyword>
<dbReference type="Pfam" id="PF03096">
    <property type="entry name" value="Ndr"/>
    <property type="match status" value="2"/>
</dbReference>
<dbReference type="Proteomes" id="UP000655225">
    <property type="component" value="Unassembled WGS sequence"/>
</dbReference>
<organism evidence="3 4">
    <name type="scientific">Tetracentron sinense</name>
    <name type="common">Spur-leaf</name>
    <dbReference type="NCBI Taxonomy" id="13715"/>
    <lineage>
        <taxon>Eukaryota</taxon>
        <taxon>Viridiplantae</taxon>
        <taxon>Streptophyta</taxon>
        <taxon>Embryophyta</taxon>
        <taxon>Tracheophyta</taxon>
        <taxon>Spermatophyta</taxon>
        <taxon>Magnoliopsida</taxon>
        <taxon>Trochodendrales</taxon>
        <taxon>Trochodendraceae</taxon>
        <taxon>Tetracentron</taxon>
    </lineage>
</organism>
<dbReference type="OMA" id="STTAYIM"/>
<dbReference type="InterPro" id="IPR029058">
    <property type="entry name" value="AB_hydrolase_fold"/>
</dbReference>
<evidence type="ECO:0000256" key="1">
    <source>
        <dbReference type="ARBA" id="ARBA00005598"/>
    </source>
</evidence>
<dbReference type="InterPro" id="IPR004142">
    <property type="entry name" value="NDRG"/>
</dbReference>
<evidence type="ECO:0000313" key="3">
    <source>
        <dbReference type="EMBL" id="KAF8401704.1"/>
    </source>
</evidence>
<gene>
    <name evidence="3" type="ORF">HHK36_012650</name>
</gene>
<feature type="transmembrane region" description="Helical" evidence="2">
    <location>
        <begin position="119"/>
        <end position="141"/>
    </location>
</feature>
<dbReference type="OrthoDB" id="741027at2759"/>
<keyword evidence="4" id="KW-1185">Reference proteome</keyword>
<evidence type="ECO:0000313" key="4">
    <source>
        <dbReference type="Proteomes" id="UP000655225"/>
    </source>
</evidence>
<protein>
    <recommendedName>
        <fullName evidence="5">Pollen-specific protein SF21</fullName>
    </recommendedName>
</protein>
<feature type="transmembrane region" description="Helical" evidence="2">
    <location>
        <begin position="72"/>
        <end position="88"/>
    </location>
</feature>
<comment type="caution">
    <text evidence="3">The sequence shown here is derived from an EMBL/GenBank/DDBJ whole genome shotgun (WGS) entry which is preliminary data.</text>
</comment>
<feature type="transmembrane region" description="Helical" evidence="2">
    <location>
        <begin position="94"/>
        <end position="112"/>
    </location>
</feature>
<keyword evidence="2" id="KW-0812">Transmembrane</keyword>
<reference evidence="3 4" key="1">
    <citation type="submission" date="2020-04" db="EMBL/GenBank/DDBJ databases">
        <title>Plant Genome Project.</title>
        <authorList>
            <person name="Zhang R.-G."/>
        </authorList>
    </citation>
    <scope>NUCLEOTIDE SEQUENCE [LARGE SCALE GENOMIC DNA]</scope>
    <source>
        <strain evidence="3">YNK0</strain>
        <tissue evidence="3">Leaf</tissue>
    </source>
</reference>
<dbReference type="EMBL" id="JABCRI010000008">
    <property type="protein sequence ID" value="KAF8401704.1"/>
    <property type="molecule type" value="Genomic_DNA"/>
</dbReference>
<feature type="transmembrane region" description="Helical" evidence="2">
    <location>
        <begin position="153"/>
        <end position="174"/>
    </location>
</feature>
<sequence>MGESSDSVSIDIEMIPLGGKEFLVKTSKGSISVFVCGGQEKPALITYSDVALNYFNGFVFESNCVGKNMRKFLIWVFLLSGVLQTRLVSKVSSFAQMQLLCCFIISVFTTLMPQDTRSVSALLLLLCMFFVYIFILGATAISSDAPMLSVDDLADQVAEVLDFFGCSGFLWMIHLIRLKEVLCLGVTAGAYILTLFAMKYKECVLGLILVSPLCKAPSWTEWLYNKVMLNLLYFYGMCGVLKECLLQRYFSKEFWCGMLDAESDIVQACRRLLDERQSLNVLHFLQAINERHDLTERLKKLKCKTLIFVGESSPFHSEALHMNAKMDRRNSALVEVQACGSLVTEEHPYAMLIPIEFFLMGFGYYRRPPFASSSSNGSNPASPSSHSCIAPELLSPESLGVKLKPIKTRMAVEI</sequence>
<evidence type="ECO:0000256" key="2">
    <source>
        <dbReference type="SAM" id="Phobius"/>
    </source>
</evidence>
<name>A0A835DIV8_TETSI</name>
<dbReference type="AlphaFoldDB" id="A0A835DIV8"/>
<dbReference type="PANTHER" id="PTHR11034">
    <property type="entry name" value="N-MYC DOWNSTREAM REGULATED"/>
    <property type="match status" value="1"/>
</dbReference>
<keyword evidence="2" id="KW-0472">Membrane</keyword>
<accession>A0A835DIV8</accession>
<dbReference type="Gene3D" id="3.40.50.1820">
    <property type="entry name" value="alpha/beta hydrolase"/>
    <property type="match status" value="1"/>
</dbReference>